<dbReference type="AlphaFoldDB" id="A0A2P6VB37"/>
<gene>
    <name evidence="3" type="ORF">C2E20_5257</name>
</gene>
<dbReference type="InterPro" id="IPR023296">
    <property type="entry name" value="Glyco_hydro_beta-prop_sf"/>
</dbReference>
<evidence type="ECO:0000313" key="3">
    <source>
        <dbReference type="EMBL" id="PSC71307.1"/>
    </source>
</evidence>
<organism evidence="3 4">
    <name type="scientific">Micractinium conductrix</name>
    <dbReference type="NCBI Taxonomy" id="554055"/>
    <lineage>
        <taxon>Eukaryota</taxon>
        <taxon>Viridiplantae</taxon>
        <taxon>Chlorophyta</taxon>
        <taxon>core chlorophytes</taxon>
        <taxon>Trebouxiophyceae</taxon>
        <taxon>Chlorellales</taxon>
        <taxon>Chlorellaceae</taxon>
        <taxon>Chlorella clade</taxon>
        <taxon>Micractinium</taxon>
    </lineage>
</organism>
<feature type="chain" id="PRO_5015146627" evidence="2">
    <location>
        <begin position="18"/>
        <end position="377"/>
    </location>
</feature>
<dbReference type="PANTHER" id="PTHR22925:SF3">
    <property type="entry name" value="GLYCOSYL HYDROLASE FAMILY PROTEIN 43"/>
    <property type="match status" value="1"/>
</dbReference>
<protein>
    <submittedName>
        <fullName evidence="3">Glycosyl hydrolase family 43</fullName>
    </submittedName>
</protein>
<feature type="signal peptide" evidence="2">
    <location>
        <begin position="1"/>
        <end position="17"/>
    </location>
</feature>
<dbReference type="STRING" id="554055.A0A2P6VB37"/>
<keyword evidence="3" id="KW-0378">Hydrolase</keyword>
<sequence length="377" mass="41195">MLALRVLLTLLPALAAGRTLPGVSEPSAETTPIALQGGTRPLDTDGNELRAHGGGLVRHEGLWWWVGTSQKVGDALCSTHVNVYSSEDLRSWSHRGVAFTWQQITGFPDVSPYGHLERPPPPYRIERPKVLFNAVHRRWTLFFHLDTPNFEVPAVGVAISNNITGPYTWVRHIFPDNNTSYDMTVYQDPASGDAYLVRSCPVMTIAVSRLHPDWLDTDGLCSKTGLGAEGPAVFHANGRHYIFASHLTGWAPNPPLLHESTAGMCSTAWRLLPQPSHGPLAGITYDAQSTFIHTHTFSDGQHLLLWMGDRWNAQGPGGVGNATYVWLPLLPRAGGQGFELVWAEGWTLAQYKGAVWDEAARGVRFAGERQGGAAAVS</sequence>
<reference evidence="3 4" key="1">
    <citation type="journal article" date="2018" name="Plant J.">
        <title>Genome sequences of Chlorella sorokiniana UTEX 1602 and Micractinium conductrix SAG 241.80: implications to maltose excretion by a green alga.</title>
        <authorList>
            <person name="Arriola M.B."/>
            <person name="Velmurugan N."/>
            <person name="Zhang Y."/>
            <person name="Plunkett M.H."/>
            <person name="Hondzo H."/>
            <person name="Barney B.M."/>
        </authorList>
    </citation>
    <scope>NUCLEOTIDE SEQUENCE [LARGE SCALE GENOMIC DNA]</scope>
    <source>
        <strain evidence="3 4">SAG 241.80</strain>
    </source>
</reference>
<comment type="caution">
    <text evidence="3">The sequence shown here is derived from an EMBL/GenBank/DDBJ whole genome shotgun (WGS) entry which is preliminary data.</text>
</comment>
<dbReference type="Proteomes" id="UP000239649">
    <property type="component" value="Unassembled WGS sequence"/>
</dbReference>
<dbReference type="GO" id="GO:0016787">
    <property type="term" value="F:hydrolase activity"/>
    <property type="evidence" value="ECO:0007669"/>
    <property type="project" value="UniProtKB-KW"/>
</dbReference>
<evidence type="ECO:0000256" key="1">
    <source>
        <dbReference type="SAM" id="MobiDB-lite"/>
    </source>
</evidence>
<dbReference type="CDD" id="cd08985">
    <property type="entry name" value="GH43_CtGH43-like"/>
    <property type="match status" value="1"/>
</dbReference>
<feature type="region of interest" description="Disordered" evidence="1">
    <location>
        <begin position="21"/>
        <end position="48"/>
    </location>
</feature>
<keyword evidence="2" id="KW-0732">Signal</keyword>
<dbReference type="PANTHER" id="PTHR22925">
    <property type="entry name" value="GLYCOSYL HYDROLASE 43 FAMILY MEMBER"/>
    <property type="match status" value="1"/>
</dbReference>
<dbReference type="SUPFAM" id="SSF75005">
    <property type="entry name" value="Arabinanase/levansucrase/invertase"/>
    <property type="match status" value="1"/>
</dbReference>
<name>A0A2P6VB37_9CHLO</name>
<dbReference type="EMBL" id="LHPF02000015">
    <property type="protein sequence ID" value="PSC71307.1"/>
    <property type="molecule type" value="Genomic_DNA"/>
</dbReference>
<dbReference type="Gene3D" id="2.115.10.20">
    <property type="entry name" value="Glycosyl hydrolase domain, family 43"/>
    <property type="match status" value="1"/>
</dbReference>
<proteinExistence type="predicted"/>
<accession>A0A2P6VB37</accession>
<evidence type="ECO:0000256" key="2">
    <source>
        <dbReference type="SAM" id="SignalP"/>
    </source>
</evidence>
<evidence type="ECO:0000313" key="4">
    <source>
        <dbReference type="Proteomes" id="UP000239649"/>
    </source>
</evidence>
<keyword evidence="4" id="KW-1185">Reference proteome</keyword>
<dbReference type="OrthoDB" id="506981at2759"/>